<comment type="caution">
    <text evidence="1">The sequence shown here is derived from an EMBL/GenBank/DDBJ whole genome shotgun (WGS) entry which is preliminary data.</text>
</comment>
<evidence type="ECO:0000313" key="1">
    <source>
        <dbReference type="EMBL" id="MCZ8378192.1"/>
    </source>
</evidence>
<dbReference type="Proteomes" id="UP001142153">
    <property type="component" value="Unassembled WGS sequence"/>
</dbReference>
<dbReference type="RefSeq" id="WP_269892976.1">
    <property type="nucleotide sequence ID" value="NZ_JAPZPY010000001.1"/>
</dbReference>
<keyword evidence="2" id="KW-1185">Reference proteome</keyword>
<organism evidence="1 2">
    <name type="scientific">Mycobacterium hippophais</name>
    <dbReference type="NCBI Taxonomy" id="3016340"/>
    <lineage>
        <taxon>Bacteria</taxon>
        <taxon>Bacillati</taxon>
        <taxon>Actinomycetota</taxon>
        <taxon>Actinomycetes</taxon>
        <taxon>Mycobacteriales</taxon>
        <taxon>Mycobacteriaceae</taxon>
        <taxon>Mycobacterium</taxon>
    </lineage>
</organism>
<evidence type="ECO:0000313" key="2">
    <source>
        <dbReference type="Proteomes" id="UP001142153"/>
    </source>
</evidence>
<sequence length="129" mass="13770">MPAPDEQRATGRPFTVAVCTACGTPPDDGLMPALRAVVSQCPHAILVATRCLLGELTCATRSPGGPMLLLQPCTAERVPVAAVQWIGPVVTGDDVRAACDWIRAGRWTRETLPVRLRAELNLARAGRMN</sequence>
<accession>A0ABT4PNQ3</accession>
<name>A0ABT4PNQ3_9MYCO</name>
<dbReference type="EMBL" id="JAPZPY010000001">
    <property type="protein sequence ID" value="MCZ8378192.1"/>
    <property type="molecule type" value="Genomic_DNA"/>
</dbReference>
<gene>
    <name evidence="1" type="ORF">O6P37_04890</name>
</gene>
<protein>
    <submittedName>
        <fullName evidence="1">Uncharacterized protein</fullName>
    </submittedName>
</protein>
<reference evidence="1" key="1">
    <citation type="submission" date="2022-12" db="EMBL/GenBank/DDBJ databases">
        <authorList>
            <person name="Deng Y."/>
            <person name="Zhang Y.-Q."/>
        </authorList>
    </citation>
    <scope>NUCLEOTIDE SEQUENCE</scope>
    <source>
        <strain evidence="1">CPCC 205372</strain>
    </source>
</reference>
<proteinExistence type="predicted"/>